<accession>A0A554NET5</accession>
<organism evidence="1 2">
    <name type="scientific">Haloglomus irregulare</name>
    <dbReference type="NCBI Taxonomy" id="2234134"/>
    <lineage>
        <taxon>Archaea</taxon>
        <taxon>Methanobacteriati</taxon>
        <taxon>Methanobacteriota</taxon>
        <taxon>Stenosarchaea group</taxon>
        <taxon>Halobacteria</taxon>
        <taxon>Halobacteriales</taxon>
        <taxon>Natronomonadaceae</taxon>
        <taxon>Haloglomus</taxon>
    </lineage>
</organism>
<dbReference type="PANTHER" id="PTHR37953">
    <property type="entry name" value="UPF0127 PROTEIN MJ1496"/>
    <property type="match status" value="1"/>
</dbReference>
<dbReference type="RefSeq" id="WP_144260373.1">
    <property type="nucleotide sequence ID" value="NZ_QMDX01000001.1"/>
</dbReference>
<evidence type="ECO:0000313" key="1">
    <source>
        <dbReference type="EMBL" id="TSD15896.1"/>
    </source>
</evidence>
<dbReference type="Gene3D" id="2.60.120.1140">
    <property type="entry name" value="Protein of unknown function DUF192"/>
    <property type="match status" value="1"/>
</dbReference>
<dbReference type="OrthoDB" id="64208at2157"/>
<dbReference type="InterPro" id="IPR003795">
    <property type="entry name" value="DUF192"/>
</dbReference>
<protein>
    <submittedName>
        <fullName evidence="1">DUF192 domain-containing protein</fullName>
    </submittedName>
</protein>
<dbReference type="Pfam" id="PF02643">
    <property type="entry name" value="DUF192"/>
    <property type="match status" value="1"/>
</dbReference>
<dbReference type="InParanoid" id="A0A554NET5"/>
<keyword evidence="2" id="KW-1185">Reference proteome</keyword>
<dbReference type="PANTHER" id="PTHR37953:SF1">
    <property type="entry name" value="UPF0127 PROTEIN MJ1496"/>
    <property type="match status" value="1"/>
</dbReference>
<evidence type="ECO:0000313" key="2">
    <source>
        <dbReference type="Proteomes" id="UP000319894"/>
    </source>
</evidence>
<name>A0A554NET5_9EURY</name>
<sequence length="121" mass="13051">MRVVHEPATGSGRVLATTVEVADSFLSRARGLMFRRSVPAEYALVFPFGRVATRGLHMLFVPFDIDAVWLVEGEVRAVRCLHAWLGHGRARADTVIELPAGAADDVEAGDHVRVVGSEDGG</sequence>
<dbReference type="Proteomes" id="UP000319894">
    <property type="component" value="Unassembled WGS sequence"/>
</dbReference>
<gene>
    <name evidence="1" type="ORF">DP107_01565</name>
</gene>
<comment type="caution">
    <text evidence="1">The sequence shown here is derived from an EMBL/GenBank/DDBJ whole genome shotgun (WGS) entry which is preliminary data.</text>
</comment>
<dbReference type="EMBL" id="QMDX01000001">
    <property type="protein sequence ID" value="TSD15896.1"/>
    <property type="molecule type" value="Genomic_DNA"/>
</dbReference>
<dbReference type="AlphaFoldDB" id="A0A554NET5"/>
<dbReference type="InterPro" id="IPR038695">
    <property type="entry name" value="Saro_0823-like_sf"/>
</dbReference>
<reference evidence="1 2" key="1">
    <citation type="submission" date="2018-06" db="EMBL/GenBank/DDBJ databases">
        <title>Natronomonas sp. F16-60 a new haloarchaeon isolated from a solar saltern of Isla Cristina, Huelva, Spain.</title>
        <authorList>
            <person name="Duran-Viseras A."/>
            <person name="Sanchez-Porro C."/>
            <person name="Ventosa A."/>
        </authorList>
    </citation>
    <scope>NUCLEOTIDE SEQUENCE [LARGE SCALE GENOMIC DNA]</scope>
    <source>
        <strain evidence="1 2">F16-60</strain>
    </source>
</reference>
<proteinExistence type="predicted"/>